<keyword evidence="6" id="KW-1185">Reference proteome</keyword>
<dbReference type="Gene3D" id="2.30.38.10">
    <property type="entry name" value="Luciferase, Domain 3"/>
    <property type="match status" value="1"/>
</dbReference>
<evidence type="ECO:0000256" key="1">
    <source>
        <dbReference type="ARBA" id="ARBA00006432"/>
    </source>
</evidence>
<comment type="caution">
    <text evidence="5">The sequence shown here is derived from an EMBL/GenBank/DDBJ whole genome shotgun (WGS) entry which is preliminary data.</text>
</comment>
<dbReference type="InterPro" id="IPR000873">
    <property type="entry name" value="AMP-dep_synth/lig_dom"/>
</dbReference>
<feature type="domain" description="AMP-binding enzyme C-terminal" evidence="4">
    <location>
        <begin position="480"/>
        <end position="560"/>
    </location>
</feature>
<gene>
    <name evidence="5" type="ORF">FB45DRAFT_894003</name>
</gene>
<reference evidence="5" key="1">
    <citation type="submission" date="2023-03" db="EMBL/GenBank/DDBJ databases">
        <title>Massive genome expansion in bonnet fungi (Mycena s.s.) driven by repeated elements and novel gene families across ecological guilds.</title>
        <authorList>
            <consortium name="Lawrence Berkeley National Laboratory"/>
            <person name="Harder C.B."/>
            <person name="Miyauchi S."/>
            <person name="Viragh M."/>
            <person name="Kuo A."/>
            <person name="Thoen E."/>
            <person name="Andreopoulos B."/>
            <person name="Lu D."/>
            <person name="Skrede I."/>
            <person name="Drula E."/>
            <person name="Henrissat B."/>
            <person name="Morin E."/>
            <person name="Kohler A."/>
            <person name="Barry K."/>
            <person name="LaButti K."/>
            <person name="Morin E."/>
            <person name="Salamov A."/>
            <person name="Lipzen A."/>
            <person name="Mereny Z."/>
            <person name="Hegedus B."/>
            <person name="Baldrian P."/>
            <person name="Stursova M."/>
            <person name="Weitz H."/>
            <person name="Taylor A."/>
            <person name="Grigoriev I.V."/>
            <person name="Nagy L.G."/>
            <person name="Martin F."/>
            <person name="Kauserud H."/>
        </authorList>
    </citation>
    <scope>NUCLEOTIDE SEQUENCE</scope>
    <source>
        <strain evidence="5">9284</strain>
    </source>
</reference>
<proteinExistence type="inferred from homology"/>
<dbReference type="PANTHER" id="PTHR24096">
    <property type="entry name" value="LONG-CHAIN-FATTY-ACID--COA LIGASE"/>
    <property type="match status" value="1"/>
</dbReference>
<dbReference type="Proteomes" id="UP001221142">
    <property type="component" value="Unassembled WGS sequence"/>
</dbReference>
<dbReference type="PROSITE" id="PS00455">
    <property type="entry name" value="AMP_BINDING"/>
    <property type="match status" value="1"/>
</dbReference>
<dbReference type="InterPro" id="IPR045851">
    <property type="entry name" value="AMP-bd_C_sf"/>
</dbReference>
<evidence type="ECO:0000313" key="5">
    <source>
        <dbReference type="EMBL" id="KAJ7647638.1"/>
    </source>
</evidence>
<dbReference type="PANTHER" id="PTHR24096:SF149">
    <property type="entry name" value="AMP-BINDING DOMAIN-CONTAINING PROTEIN-RELATED"/>
    <property type="match status" value="1"/>
</dbReference>
<keyword evidence="2" id="KW-0436">Ligase</keyword>
<name>A0AAD7CHX8_9AGAR</name>
<evidence type="ECO:0000313" key="6">
    <source>
        <dbReference type="Proteomes" id="UP001221142"/>
    </source>
</evidence>
<dbReference type="CDD" id="cd05911">
    <property type="entry name" value="Firefly_Luc_like"/>
    <property type="match status" value="1"/>
</dbReference>
<dbReference type="GO" id="GO:0016405">
    <property type="term" value="F:CoA-ligase activity"/>
    <property type="evidence" value="ECO:0007669"/>
    <property type="project" value="TreeGrafter"/>
</dbReference>
<dbReference type="AlphaFoldDB" id="A0AAD7CHX8"/>
<dbReference type="Pfam" id="PF00501">
    <property type="entry name" value="AMP-binding"/>
    <property type="match status" value="1"/>
</dbReference>
<dbReference type="Pfam" id="PF13193">
    <property type="entry name" value="AMP-binding_C"/>
    <property type="match status" value="1"/>
</dbReference>
<dbReference type="SUPFAM" id="SSF56801">
    <property type="entry name" value="Acetyl-CoA synthetase-like"/>
    <property type="match status" value="1"/>
</dbReference>
<protein>
    <submittedName>
        <fullName evidence="5">AMP binding protein</fullName>
    </submittedName>
</protein>
<comment type="similarity">
    <text evidence="1">Belongs to the ATP-dependent AMP-binding enzyme family.</text>
</comment>
<evidence type="ECO:0000259" key="3">
    <source>
        <dbReference type="Pfam" id="PF00501"/>
    </source>
</evidence>
<dbReference type="InterPro" id="IPR020845">
    <property type="entry name" value="AMP-binding_CS"/>
</dbReference>
<accession>A0AAD7CHX8</accession>
<dbReference type="Gene3D" id="3.40.50.980">
    <property type="match status" value="2"/>
</dbReference>
<feature type="domain" description="AMP-dependent synthetase/ligase" evidence="3">
    <location>
        <begin position="39"/>
        <end position="429"/>
    </location>
</feature>
<dbReference type="EMBL" id="JARKIF010000002">
    <property type="protein sequence ID" value="KAJ7647638.1"/>
    <property type="molecule type" value="Genomic_DNA"/>
</dbReference>
<organism evidence="5 6">
    <name type="scientific">Roridomyces roridus</name>
    <dbReference type="NCBI Taxonomy" id="1738132"/>
    <lineage>
        <taxon>Eukaryota</taxon>
        <taxon>Fungi</taxon>
        <taxon>Dikarya</taxon>
        <taxon>Basidiomycota</taxon>
        <taxon>Agaricomycotina</taxon>
        <taxon>Agaricomycetes</taxon>
        <taxon>Agaricomycetidae</taxon>
        <taxon>Agaricales</taxon>
        <taxon>Marasmiineae</taxon>
        <taxon>Mycenaceae</taxon>
        <taxon>Roridomyces</taxon>
    </lineage>
</organism>
<evidence type="ECO:0000256" key="2">
    <source>
        <dbReference type="ARBA" id="ARBA00022598"/>
    </source>
</evidence>
<evidence type="ECO:0000259" key="4">
    <source>
        <dbReference type="Pfam" id="PF13193"/>
    </source>
</evidence>
<dbReference type="Gene3D" id="3.30.300.30">
    <property type="match status" value="1"/>
</dbReference>
<sequence>MPIYTSPFGDHPILSTSVFTRLFAPRSDAPGDVGGFPASLPAFVDAATGTSLTRGQLRAQSLSLAYGLKHNPNTSPLANRGEVVLIYSPNSLAWPVVLFGSVAAGLRCTLANSAYTSHELSYQYNDSRAKLIFTSEEGLPVARAALAESGVPNKDIDKRIIVLGNDLRWAGGPSAPRSPAAAGLLKLEDLLGKGELKEEEKFEGDLAHETTYLCYSSGTTGKPKGVETTHQNVTTIMDMVGSLFPPLTAGVDVILGILPFFHIYGLGKLLHYPFTRGCPVVIETRFDPVRFCAYVAKYKATLSLVVPPVLVILARHPVVDDYDLSSLKVLISGAAPLGYNLVKTVTDRLLSRRRGGTFTITQAYGLTETSPTTHMLPLKDAIRKIGSIGILLPNLEARLVEDDDGKVDAGEGQPGELWVRGKTVMKGYLNNPTATANAITSEGWFKTGDVAIRDSEGYYYIVDRRKELIKYKGFQVPPAELENVLLTHPDIADVAVIGLESAKEATELPRAYIVHAHPEKITTARAKAEFANGVVKWMETKVARHKYLRGGVGVIDVVPKR</sequence>
<dbReference type="InterPro" id="IPR025110">
    <property type="entry name" value="AMP-bd_C"/>
</dbReference>